<dbReference type="EMBL" id="CAIX01001068">
    <property type="protein sequence ID" value="CCI50736.1"/>
    <property type="molecule type" value="Genomic_DNA"/>
</dbReference>
<evidence type="ECO:0000313" key="2">
    <source>
        <dbReference type="EMBL" id="CCI50736.1"/>
    </source>
</evidence>
<proteinExistence type="predicted"/>
<keyword evidence="3" id="KW-1185">Reference proteome</keyword>
<evidence type="ECO:0000313" key="3">
    <source>
        <dbReference type="Proteomes" id="UP000053237"/>
    </source>
</evidence>
<dbReference type="EMBL" id="CAIX01000891">
    <property type="protein sequence ID" value="CCI11255.1"/>
    <property type="molecule type" value="Genomic_DNA"/>
</dbReference>
<dbReference type="InParanoid" id="A0A024FVU7"/>
<evidence type="ECO:0000313" key="1">
    <source>
        <dbReference type="EMBL" id="CCI11255.1"/>
    </source>
</evidence>
<protein>
    <recommendedName>
        <fullName evidence="4">CST complex subunit CTC1</fullName>
    </recommendedName>
</protein>
<name>A0A024FVU7_9STRA</name>
<evidence type="ECO:0008006" key="4">
    <source>
        <dbReference type="Google" id="ProtNLM"/>
    </source>
</evidence>
<dbReference type="AlphaFoldDB" id="A0A024FVU7"/>
<gene>
    <name evidence="1" type="ORF">BN9_126480</name>
    <name evidence="2" type="ORF">BN9_129570</name>
</gene>
<sequence>MADNVDQIAQHGSFDTHIKNCFIVGRLSGTISNGDLILSDRTSKIAVTLSGAIDTPEEEQLAWAKLSQSCKPTDEVYIIKNFRVRACHYVGFTKPLLKEMSWAYSLLTALKDMVPVNVSVAEQHQTSSNALADRESDVLMFVTSFYPITTTRSLCSRGICDYQLVRGLITHSSENTNTLRFTQVLMPALCVPWLIKTGENYKITKLRKQVDATSDLTAIGHERMHVASLQPSDTRLIDSIRRFHKVMVEEFGYHEERLAKESVAFLSSFIGQFDAPCEQKYDTLYAHSDSTTNLFVSDCELQQYNILSSKKLAKLGISKWLQNLSSTPCKWKKWKHMTGRIYFLLHILPAMFLDSLSVGSPRDLSQFRRKQSSEQEGKDLILLEPALHQTHLRSVVGQIKSIRVSKRLNLRPVMTTDTTEVMLTCDLQDFDSPETVEVHINLTKFGFHGAFRMGLNVIFMNLDTYIARSSYKVHLNWGQHSSIQQLGQSQKVFPTSEVKMKTSHLLQLYRHSHLIDRSWHRWVARVVHINYFVLKRRCRSCHAELLLEKVDNYDWQHQQNPRKSCELQNLYPFREHDQIIRENIIRDITYLHTCVRGLIDDGSAQVEVFAENRTAWNLLRASETQRKYFENIMTHKMSNLGYFFSACVQPDIAPSHQLSLQSNSQDLCGGFRSGYYEKQLSNVIQLCVNHHRTPLIIIGQRFYSKKQQRKVDPNYYDDLSCTSSVSYGEFRVTTTTRPVIRVEAKRVDTLQLKEEIRRLVATSEEFDGSM</sequence>
<dbReference type="Proteomes" id="UP000053237">
    <property type="component" value="Unassembled WGS sequence"/>
</dbReference>
<reference evidence="1 3" key="1">
    <citation type="submission" date="2012-05" db="EMBL/GenBank/DDBJ databases">
        <title>Recombination and specialization in a pathogen metapopulation.</title>
        <authorList>
            <person name="Gardiner A."/>
            <person name="Kemen E."/>
            <person name="Schultz-Larsen T."/>
            <person name="MacLean D."/>
            <person name="Van Oosterhout C."/>
            <person name="Jones J.D.G."/>
        </authorList>
    </citation>
    <scope>NUCLEOTIDE SEQUENCE [LARGE SCALE GENOMIC DNA]</scope>
    <source>
        <strain evidence="1 3">Ac Nc2</strain>
    </source>
</reference>
<comment type="caution">
    <text evidence="1">The sequence shown here is derived from an EMBL/GenBank/DDBJ whole genome shotgun (WGS) entry which is preliminary data.</text>
</comment>
<organism evidence="1 3">
    <name type="scientific">Albugo candida</name>
    <dbReference type="NCBI Taxonomy" id="65357"/>
    <lineage>
        <taxon>Eukaryota</taxon>
        <taxon>Sar</taxon>
        <taxon>Stramenopiles</taxon>
        <taxon>Oomycota</taxon>
        <taxon>Peronosporomycetes</taxon>
        <taxon>Albuginales</taxon>
        <taxon>Albuginaceae</taxon>
        <taxon>Albugo</taxon>
    </lineage>
</organism>
<accession>A0A024FVU7</accession>
<dbReference type="OrthoDB" id="75320at2759"/>